<organism evidence="1 2">
    <name type="scientific">Hyaloscypha hepaticicola</name>
    <dbReference type="NCBI Taxonomy" id="2082293"/>
    <lineage>
        <taxon>Eukaryota</taxon>
        <taxon>Fungi</taxon>
        <taxon>Dikarya</taxon>
        <taxon>Ascomycota</taxon>
        <taxon>Pezizomycotina</taxon>
        <taxon>Leotiomycetes</taxon>
        <taxon>Helotiales</taxon>
        <taxon>Hyaloscyphaceae</taxon>
        <taxon>Hyaloscypha</taxon>
    </lineage>
</organism>
<accession>A0A2J6QBB6</accession>
<sequence length="200" mass="21780">MPCLNGDARVDYGDLATPLHIETCSSSVRTSRFDTTWSTAWGTLGAVRTKRNLGDGPAAIAAVQLRRRRASTPISSAGTTAGRAQLWQLRGTSRCVDDAVERRPIRIQKRKQIDGGGAGLPIRARQAVGWLMLAGGNLVRQFLVASHRQDTLLDLTGRGQPVSSHFNPPDETRSVIISAAPRQTQRLKLHQGLKRQDPGE</sequence>
<dbReference type="Proteomes" id="UP000235672">
    <property type="component" value="Unassembled WGS sequence"/>
</dbReference>
<proteinExistence type="predicted"/>
<reference evidence="1 2" key="1">
    <citation type="submission" date="2016-05" db="EMBL/GenBank/DDBJ databases">
        <title>A degradative enzymes factory behind the ericoid mycorrhizal symbiosis.</title>
        <authorList>
            <consortium name="DOE Joint Genome Institute"/>
            <person name="Martino E."/>
            <person name="Morin E."/>
            <person name="Grelet G."/>
            <person name="Kuo A."/>
            <person name="Kohler A."/>
            <person name="Daghino S."/>
            <person name="Barry K."/>
            <person name="Choi C."/>
            <person name="Cichocki N."/>
            <person name="Clum A."/>
            <person name="Copeland A."/>
            <person name="Hainaut M."/>
            <person name="Haridas S."/>
            <person name="Labutti K."/>
            <person name="Lindquist E."/>
            <person name="Lipzen A."/>
            <person name="Khouja H.-R."/>
            <person name="Murat C."/>
            <person name="Ohm R."/>
            <person name="Olson A."/>
            <person name="Spatafora J."/>
            <person name="Veneault-Fourrey C."/>
            <person name="Henrissat B."/>
            <person name="Grigoriev I."/>
            <person name="Martin F."/>
            <person name="Perotto S."/>
        </authorList>
    </citation>
    <scope>NUCLEOTIDE SEQUENCE [LARGE SCALE GENOMIC DNA]</scope>
    <source>
        <strain evidence="1 2">UAMH 7357</strain>
    </source>
</reference>
<protein>
    <submittedName>
        <fullName evidence="1">Uncharacterized protein</fullName>
    </submittedName>
</protein>
<name>A0A2J6QBB6_9HELO</name>
<evidence type="ECO:0000313" key="2">
    <source>
        <dbReference type="Proteomes" id="UP000235672"/>
    </source>
</evidence>
<dbReference type="AlphaFoldDB" id="A0A2J6QBB6"/>
<gene>
    <name evidence="1" type="ORF">NA56DRAFT_746572</name>
</gene>
<keyword evidence="2" id="KW-1185">Reference proteome</keyword>
<evidence type="ECO:0000313" key="1">
    <source>
        <dbReference type="EMBL" id="PMD23546.1"/>
    </source>
</evidence>
<dbReference type="EMBL" id="KZ613474">
    <property type="protein sequence ID" value="PMD23546.1"/>
    <property type="molecule type" value="Genomic_DNA"/>
</dbReference>